<dbReference type="InterPro" id="IPR036890">
    <property type="entry name" value="HATPase_C_sf"/>
</dbReference>
<keyword evidence="1" id="KW-0723">Serine/threonine-protein kinase</keyword>
<dbReference type="PANTHER" id="PTHR35526:SF3">
    <property type="entry name" value="ANTI-SIGMA-F FACTOR RSBW"/>
    <property type="match status" value="1"/>
</dbReference>
<evidence type="ECO:0000313" key="4">
    <source>
        <dbReference type="Proteomes" id="UP000658656"/>
    </source>
</evidence>
<organism evidence="3 4">
    <name type="scientific">Amycolatopsis bartoniae</name>
    <dbReference type="NCBI Taxonomy" id="941986"/>
    <lineage>
        <taxon>Bacteria</taxon>
        <taxon>Bacillati</taxon>
        <taxon>Actinomycetota</taxon>
        <taxon>Actinomycetes</taxon>
        <taxon>Pseudonocardiales</taxon>
        <taxon>Pseudonocardiaceae</taxon>
        <taxon>Amycolatopsis</taxon>
    </lineage>
</organism>
<proteinExistence type="predicted"/>
<dbReference type="EMBL" id="BNAV01000003">
    <property type="protein sequence ID" value="GHF50359.1"/>
    <property type="molecule type" value="Genomic_DNA"/>
</dbReference>
<keyword evidence="1" id="KW-0808">Transferase</keyword>
<dbReference type="SUPFAM" id="SSF55874">
    <property type="entry name" value="ATPase domain of HSP90 chaperone/DNA topoisomerase II/histidine kinase"/>
    <property type="match status" value="1"/>
</dbReference>
<feature type="domain" description="Histidine kinase/HSP90-like ATPase" evidence="2">
    <location>
        <begin position="28"/>
        <end position="140"/>
    </location>
</feature>
<keyword evidence="1" id="KW-0418">Kinase</keyword>
<dbReference type="CDD" id="cd16936">
    <property type="entry name" value="HATPase_RsbW-like"/>
    <property type="match status" value="1"/>
</dbReference>
<evidence type="ECO:0000259" key="2">
    <source>
        <dbReference type="Pfam" id="PF13581"/>
    </source>
</evidence>
<name>A0A8H9IUS2_9PSEU</name>
<protein>
    <submittedName>
        <fullName evidence="3">Anti-sigma regulatory factor</fullName>
    </submittedName>
</protein>
<keyword evidence="4" id="KW-1185">Reference proteome</keyword>
<evidence type="ECO:0000313" key="3">
    <source>
        <dbReference type="EMBL" id="GHF50359.1"/>
    </source>
</evidence>
<sequence length="146" mass="15364">MPDAVDQPSPVDEPARRPEATLVREVAAVPVQATILRQILARWARERGLAAELAEDLTLAAYEAMANVVAHAYPAGADGTMTVEARVDAAAVTVTVSDTGHWHDGDSRPGGGRGLLLIRLLAPEVSVTTNPAGTTVRMSWPAPPAR</sequence>
<dbReference type="Gene3D" id="3.30.565.10">
    <property type="entry name" value="Histidine kinase-like ATPase, C-terminal domain"/>
    <property type="match status" value="1"/>
</dbReference>
<dbReference type="RefSeq" id="WP_145934160.1">
    <property type="nucleotide sequence ID" value="NZ_BNAV01000003.1"/>
</dbReference>
<dbReference type="InterPro" id="IPR050267">
    <property type="entry name" value="Anti-sigma-factor_SerPK"/>
</dbReference>
<gene>
    <name evidence="3" type="primary">spoI</name>
    <name evidence="3" type="ORF">GCM10017566_24340</name>
</gene>
<dbReference type="InterPro" id="IPR003594">
    <property type="entry name" value="HATPase_dom"/>
</dbReference>
<dbReference type="Proteomes" id="UP000658656">
    <property type="component" value="Unassembled WGS sequence"/>
</dbReference>
<dbReference type="GO" id="GO:0004674">
    <property type="term" value="F:protein serine/threonine kinase activity"/>
    <property type="evidence" value="ECO:0007669"/>
    <property type="project" value="UniProtKB-KW"/>
</dbReference>
<evidence type="ECO:0000256" key="1">
    <source>
        <dbReference type="ARBA" id="ARBA00022527"/>
    </source>
</evidence>
<reference evidence="3" key="1">
    <citation type="journal article" date="2014" name="Int. J. Syst. Evol. Microbiol.">
        <title>Complete genome sequence of Corynebacterium casei LMG S-19264T (=DSM 44701T), isolated from a smear-ripened cheese.</title>
        <authorList>
            <consortium name="US DOE Joint Genome Institute (JGI-PGF)"/>
            <person name="Walter F."/>
            <person name="Albersmeier A."/>
            <person name="Kalinowski J."/>
            <person name="Ruckert C."/>
        </authorList>
    </citation>
    <scope>NUCLEOTIDE SEQUENCE</scope>
    <source>
        <strain evidence="3">CGMCC 4.7679</strain>
    </source>
</reference>
<reference evidence="3" key="2">
    <citation type="submission" date="2020-09" db="EMBL/GenBank/DDBJ databases">
        <authorList>
            <person name="Sun Q."/>
            <person name="Zhou Y."/>
        </authorList>
    </citation>
    <scope>NUCLEOTIDE SEQUENCE</scope>
    <source>
        <strain evidence="3">CGMCC 4.7679</strain>
    </source>
</reference>
<dbReference type="PANTHER" id="PTHR35526">
    <property type="entry name" value="ANTI-SIGMA-F FACTOR RSBW-RELATED"/>
    <property type="match status" value="1"/>
</dbReference>
<accession>A0A8H9IUS2</accession>
<comment type="caution">
    <text evidence="3">The sequence shown here is derived from an EMBL/GenBank/DDBJ whole genome shotgun (WGS) entry which is preliminary data.</text>
</comment>
<dbReference type="AlphaFoldDB" id="A0A8H9IUS2"/>
<dbReference type="Pfam" id="PF13581">
    <property type="entry name" value="HATPase_c_2"/>
    <property type="match status" value="1"/>
</dbReference>